<dbReference type="SUPFAM" id="SSF56112">
    <property type="entry name" value="Protein kinase-like (PK-like)"/>
    <property type="match status" value="1"/>
</dbReference>
<dbReference type="Gene3D" id="3.30.200.20">
    <property type="entry name" value="Phosphorylase Kinase, domain 1"/>
    <property type="match status" value="1"/>
</dbReference>
<keyword evidence="9" id="KW-1185">Reference proteome</keyword>
<feature type="binding site" evidence="5">
    <location>
        <position position="71"/>
    </location>
    <ligand>
        <name>ATP</name>
        <dbReference type="ChEBI" id="CHEBI:30616"/>
    </ligand>
</feature>
<evidence type="ECO:0000313" key="9">
    <source>
        <dbReference type="Proteomes" id="UP000217343"/>
    </source>
</evidence>
<dbReference type="GO" id="GO:0005524">
    <property type="term" value="F:ATP binding"/>
    <property type="evidence" value="ECO:0007669"/>
    <property type="project" value="UniProtKB-UniRule"/>
</dbReference>
<dbReference type="GO" id="GO:0004674">
    <property type="term" value="F:protein serine/threonine kinase activity"/>
    <property type="evidence" value="ECO:0007669"/>
    <property type="project" value="TreeGrafter"/>
</dbReference>
<dbReference type="Proteomes" id="UP000217343">
    <property type="component" value="Chromosome"/>
</dbReference>
<evidence type="ECO:0000256" key="2">
    <source>
        <dbReference type="ARBA" id="ARBA00022741"/>
    </source>
</evidence>
<feature type="domain" description="Protein kinase" evidence="7">
    <location>
        <begin position="42"/>
        <end position="303"/>
    </location>
</feature>
<keyword evidence="2 5" id="KW-0547">Nucleotide-binding</keyword>
<dbReference type="SUPFAM" id="SSF48452">
    <property type="entry name" value="TPR-like"/>
    <property type="match status" value="2"/>
</dbReference>
<evidence type="ECO:0000256" key="5">
    <source>
        <dbReference type="PROSITE-ProRule" id="PRU10141"/>
    </source>
</evidence>
<dbReference type="PANTHER" id="PTHR43289">
    <property type="entry name" value="MITOGEN-ACTIVATED PROTEIN KINASE KINASE KINASE 20-RELATED"/>
    <property type="match status" value="1"/>
</dbReference>
<sequence length="1076" mass="116737">MPLLDPTLPSEPAARPVGEGATVEGLPSATPGAAPPAPGARYAVLELLGRGGMGDVYRARDRTLGRLVALKFLRGADPERAMRFLREARAQARIDHPNVCKVFDAGESGGQAYIAMQLVEGERMDLAARGQAPQRKARWLKAAAEAVEAAHALGVIHRDLKPANILVLTGEGARREPVIMDFGLAYEAGEGHGLTSTGAVMGTPAYMAPEQARGALEAIGPHTDVYGLGATLYELLVGEPPFTGATPLETLNRVLHDDPVPPRERVPDLDADLETVCLKCLSKEPALRYASARALAEDLGRYLDGAPILGQRPRLTHRLRRAARRHRGVVFVSGVSLVGMLLLAGFGARAWLAERELQARTAARVQLAEQLGQQVQEIEAFVRAFQSLPLHDTRPEQQRVRARMARMGEPRRGLGALGEGLVRQALGRGHLAMREFEQAHRELTRARELGVDSPGLHYALGRVLGEQYHLAMEDARRSGGAAWVAERRQQLEARYLAPALESLERSAGVELESPRYLEGLIALYRKDYEGAERAVREAQAHASWMPEVRKLAGDVALARAMALLEQGDYAGARAGLMDAESRYQQAVELARSDAWAYEALAEVWLQLSELDKREGRSRKAALDQAEAAADRSLVADPDRASGHTKKAQVLMNQYRAVTFQGARDARGAEALLDAWTDAASRAVALEPRDVLAHDSLGYSDFMRGLRQARAGERPEASWARAIQSLERAIALEPHYPWALNDLGLVHRWRGNYQREHGQDPLPAYAEAERAFQRAVEGDPKYLFAHSNLAELHAARAALLLSRGRDPEADVQAALEASARALALDARFHSAHDHAAAAELTRARYLLETGGDARPALARALQATERSRSVNAKADRAWLHVAGAHLLEALQASREAGDARAALASGQRALAEAYRLSPTCADCRSLGAELALAAAEQARGEGRSRTALLREALAEARRAVSLYPYYDSHLTRARAAWRLARDTGAPPALVEEGLAQVDLALKLDPGLPEAHAVRGALLLLRARRQRPGEGWRASLLEADAAWRRATAQVPWLSRYVGPLDGAEDAALRAAGVSGSGP</sequence>
<dbReference type="PROSITE" id="PS00108">
    <property type="entry name" value="PROTEIN_KINASE_ST"/>
    <property type="match status" value="1"/>
</dbReference>
<dbReference type="SMART" id="SM00220">
    <property type="entry name" value="S_TKc"/>
    <property type="match status" value="1"/>
</dbReference>
<accession>A0A250JZT4</accession>
<feature type="region of interest" description="Disordered" evidence="6">
    <location>
        <begin position="1"/>
        <end position="36"/>
    </location>
</feature>
<dbReference type="CDD" id="cd14014">
    <property type="entry name" value="STKc_PknB_like"/>
    <property type="match status" value="1"/>
</dbReference>
<evidence type="ECO:0000259" key="7">
    <source>
        <dbReference type="PROSITE" id="PS50011"/>
    </source>
</evidence>
<reference evidence="8 9" key="1">
    <citation type="submission" date="2017-06" db="EMBL/GenBank/DDBJ databases">
        <title>Sequencing and comparative analysis of myxobacterial genomes.</title>
        <authorList>
            <person name="Rupp O."/>
            <person name="Goesmann A."/>
            <person name="Sogaard-Andersen L."/>
        </authorList>
    </citation>
    <scope>NUCLEOTIDE SEQUENCE [LARGE SCALE GENOMIC DNA]</scope>
    <source>
        <strain evidence="8 9">DSM 14697</strain>
    </source>
</reference>
<dbReference type="RefSeq" id="WP_095959688.1">
    <property type="nucleotide sequence ID" value="NZ_CP022203.1"/>
</dbReference>
<name>A0A250JZT4_9BACT</name>
<dbReference type="InterPro" id="IPR000719">
    <property type="entry name" value="Prot_kinase_dom"/>
</dbReference>
<dbReference type="InterPro" id="IPR017441">
    <property type="entry name" value="Protein_kinase_ATP_BS"/>
</dbReference>
<dbReference type="AlphaFoldDB" id="A0A250JZT4"/>
<dbReference type="Gene3D" id="1.10.510.10">
    <property type="entry name" value="Transferase(Phosphotransferase) domain 1"/>
    <property type="match status" value="1"/>
</dbReference>
<dbReference type="EMBL" id="CP022203">
    <property type="protein sequence ID" value="ATB48982.1"/>
    <property type="molecule type" value="Genomic_DNA"/>
</dbReference>
<dbReference type="InterPro" id="IPR008271">
    <property type="entry name" value="Ser/Thr_kinase_AS"/>
</dbReference>
<proteinExistence type="predicted"/>
<dbReference type="InterPro" id="IPR011009">
    <property type="entry name" value="Kinase-like_dom_sf"/>
</dbReference>
<dbReference type="Pfam" id="PF00069">
    <property type="entry name" value="Pkinase"/>
    <property type="match status" value="1"/>
</dbReference>
<gene>
    <name evidence="8" type="ORF">MYMAC_004619</name>
</gene>
<keyword evidence="3 8" id="KW-0418">Kinase</keyword>
<dbReference type="PANTHER" id="PTHR43289:SF30">
    <property type="entry name" value="NON-SPECIFIC SERINE_THREONINE PROTEIN KINASE"/>
    <property type="match status" value="1"/>
</dbReference>
<dbReference type="Gene3D" id="1.25.40.10">
    <property type="entry name" value="Tetratricopeptide repeat domain"/>
    <property type="match status" value="3"/>
</dbReference>
<evidence type="ECO:0000256" key="4">
    <source>
        <dbReference type="ARBA" id="ARBA00022840"/>
    </source>
</evidence>
<protein>
    <submittedName>
        <fullName evidence="8">Protein kinase</fullName>
    </submittedName>
</protein>
<evidence type="ECO:0000256" key="6">
    <source>
        <dbReference type="SAM" id="MobiDB-lite"/>
    </source>
</evidence>
<keyword evidence="1" id="KW-0808">Transferase</keyword>
<evidence type="ECO:0000256" key="1">
    <source>
        <dbReference type="ARBA" id="ARBA00022679"/>
    </source>
</evidence>
<dbReference type="OrthoDB" id="9801841at2"/>
<dbReference type="PROSITE" id="PS50011">
    <property type="entry name" value="PROTEIN_KINASE_DOM"/>
    <property type="match status" value="1"/>
</dbReference>
<evidence type="ECO:0000256" key="3">
    <source>
        <dbReference type="ARBA" id="ARBA00022777"/>
    </source>
</evidence>
<dbReference type="InterPro" id="IPR011990">
    <property type="entry name" value="TPR-like_helical_dom_sf"/>
</dbReference>
<evidence type="ECO:0000313" key="8">
    <source>
        <dbReference type="EMBL" id="ATB48982.1"/>
    </source>
</evidence>
<organism evidence="8 9">
    <name type="scientific">Corallococcus macrosporus DSM 14697</name>
    <dbReference type="NCBI Taxonomy" id="1189310"/>
    <lineage>
        <taxon>Bacteria</taxon>
        <taxon>Pseudomonadati</taxon>
        <taxon>Myxococcota</taxon>
        <taxon>Myxococcia</taxon>
        <taxon>Myxococcales</taxon>
        <taxon>Cystobacterineae</taxon>
        <taxon>Myxococcaceae</taxon>
        <taxon>Corallococcus</taxon>
    </lineage>
</organism>
<dbReference type="KEGG" id="mmas:MYMAC_004619"/>
<keyword evidence="4 5" id="KW-0067">ATP-binding</keyword>
<dbReference type="PROSITE" id="PS00107">
    <property type="entry name" value="PROTEIN_KINASE_ATP"/>
    <property type="match status" value="1"/>
</dbReference>